<dbReference type="GO" id="GO:0004769">
    <property type="term" value="F:steroid Delta-isomerase activity"/>
    <property type="evidence" value="ECO:0007669"/>
    <property type="project" value="UniProtKB-EC"/>
</dbReference>
<dbReference type="InterPro" id="IPR000172">
    <property type="entry name" value="GMC_OxRdtase_N"/>
</dbReference>
<dbReference type="GO" id="GO:0016995">
    <property type="term" value="F:cholesterol oxidase activity"/>
    <property type="evidence" value="ECO:0007669"/>
    <property type="project" value="UniProtKB-EC"/>
</dbReference>
<evidence type="ECO:0000256" key="13">
    <source>
        <dbReference type="ARBA" id="ARBA00049723"/>
    </source>
</evidence>
<gene>
    <name evidence="19" type="ORF">VPNG_09277</name>
</gene>
<dbReference type="Pfam" id="PF05199">
    <property type="entry name" value="GMC_oxred_C"/>
    <property type="match status" value="1"/>
</dbReference>
<evidence type="ECO:0000256" key="3">
    <source>
        <dbReference type="ARBA" id="ARBA00022548"/>
    </source>
</evidence>
<keyword evidence="5" id="KW-0274">FAD</keyword>
<dbReference type="InterPro" id="IPR052542">
    <property type="entry name" value="Cholesterol_Oxidase"/>
</dbReference>
<dbReference type="Proteomes" id="UP000285146">
    <property type="component" value="Unassembled WGS sequence"/>
</dbReference>
<evidence type="ECO:0000256" key="2">
    <source>
        <dbReference type="ARBA" id="ARBA00010790"/>
    </source>
</evidence>
<evidence type="ECO:0000256" key="11">
    <source>
        <dbReference type="ARBA" id="ARBA00038856"/>
    </source>
</evidence>
<evidence type="ECO:0000259" key="18">
    <source>
        <dbReference type="Pfam" id="PF05199"/>
    </source>
</evidence>
<evidence type="ECO:0000256" key="9">
    <source>
        <dbReference type="ARBA" id="ARBA00023221"/>
    </source>
</evidence>
<feature type="region of interest" description="Disordered" evidence="16">
    <location>
        <begin position="18"/>
        <end position="48"/>
    </location>
</feature>
<dbReference type="OrthoDB" id="9974421at2759"/>
<dbReference type="EMBL" id="LKEB01000066">
    <property type="protein sequence ID" value="ROV96876.1"/>
    <property type="molecule type" value="Genomic_DNA"/>
</dbReference>
<dbReference type="SUPFAM" id="SSF51905">
    <property type="entry name" value="FAD/NAD(P)-binding domain"/>
    <property type="match status" value="1"/>
</dbReference>
<dbReference type="GO" id="GO:0050660">
    <property type="term" value="F:flavin adenine dinucleotide binding"/>
    <property type="evidence" value="ECO:0007669"/>
    <property type="project" value="InterPro"/>
</dbReference>
<dbReference type="EC" id="5.3.3.1" evidence="11"/>
<comment type="similarity">
    <text evidence="2">Belongs to the GMC oxidoreductase family.</text>
</comment>
<dbReference type="GO" id="GO:0008203">
    <property type="term" value="P:cholesterol metabolic process"/>
    <property type="evidence" value="ECO:0007669"/>
    <property type="project" value="UniProtKB-KW"/>
</dbReference>
<evidence type="ECO:0000313" key="20">
    <source>
        <dbReference type="Proteomes" id="UP000285146"/>
    </source>
</evidence>
<keyword evidence="8" id="KW-1207">Sterol metabolism</keyword>
<keyword evidence="7" id="KW-0443">Lipid metabolism</keyword>
<evidence type="ECO:0000256" key="5">
    <source>
        <dbReference type="ARBA" id="ARBA00022827"/>
    </source>
</evidence>
<name>A0A423W0M4_9PEZI</name>
<protein>
    <recommendedName>
        <fullName evidence="14">Cholesterol oxidase</fullName>
        <ecNumber evidence="13">1.1.3.6</ecNumber>
        <ecNumber evidence="11">5.3.3.1</ecNumber>
    </recommendedName>
    <alternativeName>
        <fullName evidence="15">Cholesterol isomerase</fullName>
    </alternativeName>
</protein>
<dbReference type="InterPro" id="IPR036188">
    <property type="entry name" value="FAD/NAD-bd_sf"/>
</dbReference>
<dbReference type="InParanoid" id="A0A423W0M4"/>
<evidence type="ECO:0000256" key="15">
    <source>
        <dbReference type="ARBA" id="ARBA00049778"/>
    </source>
</evidence>
<feature type="domain" description="Glucose-methanol-choline oxidoreductase N-terminal" evidence="17">
    <location>
        <begin position="248"/>
        <end position="471"/>
    </location>
</feature>
<comment type="caution">
    <text evidence="19">The sequence shown here is derived from an EMBL/GenBank/DDBJ whole genome shotgun (WGS) entry which is preliminary data.</text>
</comment>
<feature type="domain" description="Glucose-methanol-choline oxidoreductase C-terminal" evidence="18">
    <location>
        <begin position="649"/>
        <end position="716"/>
    </location>
</feature>
<dbReference type="SUPFAM" id="SSF53474">
    <property type="entry name" value="alpha/beta-Hydrolases"/>
    <property type="match status" value="1"/>
</dbReference>
<dbReference type="EC" id="1.1.3.6" evidence="13"/>
<keyword evidence="3" id="KW-0153">Cholesterol metabolism</keyword>
<dbReference type="STRING" id="1230097.A0A423W0M4"/>
<reference evidence="19 20" key="1">
    <citation type="submission" date="2015-09" db="EMBL/GenBank/DDBJ databases">
        <title>Host preference determinants of Valsa canker pathogens revealed by comparative genomics.</title>
        <authorList>
            <person name="Yin Z."/>
            <person name="Huang L."/>
        </authorList>
    </citation>
    <scope>NUCLEOTIDE SEQUENCE [LARGE SCALE GENOMIC DNA]</scope>
    <source>
        <strain evidence="19 20">SXYLt</strain>
    </source>
</reference>
<evidence type="ECO:0000256" key="1">
    <source>
        <dbReference type="ARBA" id="ARBA00001974"/>
    </source>
</evidence>
<comment type="cofactor">
    <cofactor evidence="1">
        <name>FAD</name>
        <dbReference type="ChEBI" id="CHEBI:57692"/>
    </cofactor>
</comment>
<keyword evidence="9" id="KW-0753">Steroid metabolism</keyword>
<evidence type="ECO:0000256" key="10">
    <source>
        <dbReference type="ARBA" id="ARBA00023235"/>
    </source>
</evidence>
<feature type="region of interest" description="Disordered" evidence="16">
    <location>
        <begin position="75"/>
        <end position="137"/>
    </location>
</feature>
<evidence type="ECO:0000256" key="12">
    <source>
        <dbReference type="ARBA" id="ARBA00049645"/>
    </source>
</evidence>
<evidence type="ECO:0000256" key="8">
    <source>
        <dbReference type="ARBA" id="ARBA00023166"/>
    </source>
</evidence>
<keyword evidence="6" id="KW-0560">Oxidoreductase</keyword>
<dbReference type="InterPro" id="IPR007867">
    <property type="entry name" value="GMC_OxRtase_C"/>
</dbReference>
<comment type="pathway">
    <text evidence="12">Steroid metabolism; cholesterol degradation.</text>
</comment>
<evidence type="ECO:0000256" key="14">
    <source>
        <dbReference type="ARBA" id="ARBA00049744"/>
    </source>
</evidence>
<dbReference type="PANTHER" id="PTHR47470:SF1">
    <property type="entry name" value="FAD-DEPENDENT OXIDOREDUCTASE 2 FAD BINDING DOMAIN-CONTAINING PROTEIN"/>
    <property type="match status" value="1"/>
</dbReference>
<keyword evidence="10" id="KW-0413">Isomerase</keyword>
<dbReference type="InterPro" id="IPR029058">
    <property type="entry name" value="AB_hydrolase_fold"/>
</dbReference>
<dbReference type="Pfam" id="PF00732">
    <property type="entry name" value="GMC_oxred_N"/>
    <property type="match status" value="1"/>
</dbReference>
<evidence type="ECO:0000256" key="7">
    <source>
        <dbReference type="ARBA" id="ARBA00023098"/>
    </source>
</evidence>
<accession>A0A423W0M4</accession>
<organism evidence="19 20">
    <name type="scientific">Cytospora leucostoma</name>
    <dbReference type="NCBI Taxonomy" id="1230097"/>
    <lineage>
        <taxon>Eukaryota</taxon>
        <taxon>Fungi</taxon>
        <taxon>Dikarya</taxon>
        <taxon>Ascomycota</taxon>
        <taxon>Pezizomycotina</taxon>
        <taxon>Sordariomycetes</taxon>
        <taxon>Sordariomycetidae</taxon>
        <taxon>Diaporthales</taxon>
        <taxon>Cytosporaceae</taxon>
        <taxon>Cytospora</taxon>
    </lineage>
</organism>
<dbReference type="Gene3D" id="3.40.50.1820">
    <property type="entry name" value="alpha/beta hydrolase"/>
    <property type="match status" value="1"/>
</dbReference>
<keyword evidence="4" id="KW-0285">Flavoprotein</keyword>
<dbReference type="Gene3D" id="3.50.50.60">
    <property type="entry name" value="FAD/NAD(P)-binding domain"/>
    <property type="match status" value="3"/>
</dbReference>
<evidence type="ECO:0000259" key="17">
    <source>
        <dbReference type="Pfam" id="PF00732"/>
    </source>
</evidence>
<sequence length="1439" mass="158741">MAETNERASVFFEEDFKGSNSRLMDGGPVGPINGPYVNGSSTGTNSLASTPRFVSNVSEYRVEVNDIKTTDFSYPRMYPRAGTWPRSPSPSPQSGPAEQLPEVQGLADGKLPTSHPIPSYGPHEGDAGGPRSRAHAKISAYTDDDRAEHQFPRISRPVELLRGSYDCVVIGSGYGGGVAASRMARTGESVCVLERGREKWPGEYPTGSEEAVDELHWSGTFAPGSWTDGLPVDGGDPTGMYHLIFGKGQNAVVCNGLGGTSLMNANIFLEANHDSLSMKAWPEEIRKNPQCLDKYYEKAREVLDPTPYPSDWPKLPKLELLKKQADYLGMADKFHHAPQTTRFRNGPNSCGVEMSPSALTGQDATGVNDGSKTTALVTYLADAWNWGAELFCECEVRHIQKCNDARGGYNVYFAWHGRNRGHFKANLHGDLMWVHAKKAVFLGAGAIGTTEILLRSKQSGLSMSPQLGQNMSGNGDILAFGYNTDEHVNSVGRPYPSPYNPVGPCITGVIDNREGHDNPLDGYVIEEGSIPKALAPFMQTMLDLMPGSISNEITLMEQARAKLARWGSRIAGPYYKDGAIERTQVYLIMSHDSNQAMLSLKDDKPELEFLGVGRSDHVKKLNEILAKATKAVGGTLVQNPFYALMGEQQVTVHPIGGACMARDGTPMTGVTNHVGEVFVATDSNSDETHDGLIVMDAAVIPSALGANPLATITALAERSIEAYCFNHGLEINHEKNGILDLFGEPKHHPETRLRQTLGELALQRSEAASVNGAANVISMADAIKASGFGFTEVMSGFIHHGNEGWKQDTRPTYELAYRTAKALCESARFFLSVQSFNTTVIVKNPEHGAMLTGTFVCPTIPGSPFMVQRGEFNLFKLDHKAPGTRNLTYDFDMTGVQGELLHFHGYKVVDSSVALSPFQFWRSTSTLYVTISRRDKKGPISEEPGDDEAWRRLPVIAKGIMHIQPKDFVSELMTLSPTGSSFFSKIQSAASFMTFFTRRSLSLFLAPLTSLQYPSTTYSGYINNTLPDKSFDIWAADGVCTKMHMWNPTHVPKGDKVHDLFMIPGASVDHQIFALPTIPYNAVNYFTRAGYRVFVTVHRIGELMVAENNWTTYDARLDIKACLAYIRKMHKDAYAEKHKLSNDSMQVKKFQPPKIYTVAHCMGSVAFSCGLLDGTIPSSWILGITCSQTFMNPIWNTMNMIKANIGPIPMDKIYSTLAGNWFSCSTSRDDSLVQKALNQLLRFLPDKRRELCNNASCHRISLTFGRCWNHSNLNEATHRQIDRFFGGVNMRMLRLLEKMGTDGNVMGNAPLNEKLTTPENIARLRGIPFLLFVGSDNAVLSPMATEKTYEVLCDTFGSRHGVGAGVQGEGVHDGVGVEYHRRVVPGYGHLDCWMGRNAWKDVYPFVREEVDRVCRGDGYRFREPDDKFKHMVDSGELLF</sequence>
<evidence type="ECO:0000313" key="19">
    <source>
        <dbReference type="EMBL" id="ROV96876.1"/>
    </source>
</evidence>
<feature type="compositionally biased region" description="Polar residues" evidence="16">
    <location>
        <begin position="38"/>
        <end position="48"/>
    </location>
</feature>
<proteinExistence type="inferred from homology"/>
<evidence type="ECO:0000256" key="6">
    <source>
        <dbReference type="ARBA" id="ARBA00023002"/>
    </source>
</evidence>
<keyword evidence="20" id="KW-1185">Reference proteome</keyword>
<evidence type="ECO:0000256" key="4">
    <source>
        <dbReference type="ARBA" id="ARBA00022630"/>
    </source>
</evidence>
<evidence type="ECO:0000256" key="16">
    <source>
        <dbReference type="SAM" id="MobiDB-lite"/>
    </source>
</evidence>
<dbReference type="PANTHER" id="PTHR47470">
    <property type="entry name" value="CHOLESTEROL OXIDASE"/>
    <property type="match status" value="1"/>
</dbReference>